<evidence type="ECO:0000256" key="3">
    <source>
        <dbReference type="SAM" id="Coils"/>
    </source>
</evidence>
<comment type="caution">
    <text evidence="5">The sequence shown here is derived from an EMBL/GenBank/DDBJ whole genome shotgun (WGS) entry which is preliminary data.</text>
</comment>
<dbReference type="Gene3D" id="2.40.50.100">
    <property type="match status" value="2"/>
</dbReference>
<reference evidence="5 6" key="1">
    <citation type="submission" date="2019-03" db="EMBL/GenBank/DDBJ databases">
        <title>Freshwater and sediment microbial communities from various areas in North America, analyzing microbe dynamics in response to fracking.</title>
        <authorList>
            <person name="Lamendella R."/>
        </authorList>
    </citation>
    <scope>NUCLEOTIDE SEQUENCE [LARGE SCALE GENOMIC DNA]</scope>
    <source>
        <strain evidence="5 6">74A</strain>
    </source>
</reference>
<comment type="subcellular location">
    <subcellularLocation>
        <location evidence="1">Cell envelope</location>
    </subcellularLocation>
</comment>
<proteinExistence type="predicted"/>
<organism evidence="5 6">
    <name type="scientific">Shewanella fodinae</name>
    <dbReference type="NCBI Taxonomy" id="552357"/>
    <lineage>
        <taxon>Bacteria</taxon>
        <taxon>Pseudomonadati</taxon>
        <taxon>Pseudomonadota</taxon>
        <taxon>Gammaproteobacteria</taxon>
        <taxon>Alteromonadales</taxon>
        <taxon>Shewanellaceae</taxon>
        <taxon>Shewanella</taxon>
    </lineage>
</organism>
<evidence type="ECO:0000259" key="4">
    <source>
        <dbReference type="Pfam" id="PF25881"/>
    </source>
</evidence>
<dbReference type="OrthoDB" id="8558741at2"/>
<feature type="coiled-coil region" evidence="3">
    <location>
        <begin position="99"/>
        <end position="126"/>
    </location>
</feature>
<evidence type="ECO:0000313" key="5">
    <source>
        <dbReference type="EMBL" id="TCN90288.1"/>
    </source>
</evidence>
<protein>
    <submittedName>
        <fullName evidence="5">HlyD family secretion protein</fullName>
    </submittedName>
</protein>
<dbReference type="AlphaFoldDB" id="A0A4R2FLF8"/>
<dbReference type="PANTHER" id="PTHR32347:SF29">
    <property type="entry name" value="UPF0194 MEMBRANE PROTEIN YBHG"/>
    <property type="match status" value="1"/>
</dbReference>
<feature type="coiled-coil region" evidence="3">
    <location>
        <begin position="170"/>
        <end position="197"/>
    </location>
</feature>
<accession>A0A4R2FLF8</accession>
<dbReference type="InterPro" id="IPR059052">
    <property type="entry name" value="HH_YbhG-like"/>
</dbReference>
<dbReference type="Pfam" id="PF25881">
    <property type="entry name" value="HH_YBHG"/>
    <property type="match status" value="1"/>
</dbReference>
<dbReference type="Proteomes" id="UP000294832">
    <property type="component" value="Unassembled WGS sequence"/>
</dbReference>
<dbReference type="GO" id="GO:0030313">
    <property type="term" value="C:cell envelope"/>
    <property type="evidence" value="ECO:0007669"/>
    <property type="project" value="UniProtKB-SubCell"/>
</dbReference>
<keyword evidence="6" id="KW-1185">Reference proteome</keyword>
<name>A0A4R2FLF8_9GAMM</name>
<sequence length="313" mass="33811">MNYQHYCGVLLLLLSGCSGGDGSCAMGTLERDRMVLSAPVAEQISTIDVTEGQQVHAGELLLQLDNRNAIAVVEQSRASLEQARAKLLELQTGARNEQVAAAEAAMQAAKAQAEDAAKQYRRAQELYHAQMIGKAELDSATALKNQTQALTEQAQQQWLELKNGTRSEQLAQAQAQVDEAAAALAAAEKSLADLSLKAPRDGEVDILPWKTGDRVAAGVQLVTLLASDRAYARVYLPQTALAQVHRGDKVQVWVDGHSQPFDGTISNIRSQPAFTPYFALNERDRARLMYLTDIDLPGAASLPVGIALEVRLP</sequence>
<dbReference type="Gene3D" id="1.10.287.470">
    <property type="entry name" value="Helix hairpin bin"/>
    <property type="match status" value="2"/>
</dbReference>
<evidence type="ECO:0000313" key="6">
    <source>
        <dbReference type="Proteomes" id="UP000294832"/>
    </source>
</evidence>
<dbReference type="SUPFAM" id="SSF111369">
    <property type="entry name" value="HlyD-like secretion proteins"/>
    <property type="match status" value="2"/>
</dbReference>
<dbReference type="RefSeq" id="WP_133037710.1">
    <property type="nucleotide sequence ID" value="NZ_SLWF01000002.1"/>
</dbReference>
<evidence type="ECO:0000256" key="1">
    <source>
        <dbReference type="ARBA" id="ARBA00004196"/>
    </source>
</evidence>
<feature type="domain" description="YbhG-like alpha-helical hairpin" evidence="4">
    <location>
        <begin position="72"/>
        <end position="192"/>
    </location>
</feature>
<gene>
    <name evidence="5" type="ORF">EDC91_102205</name>
</gene>
<keyword evidence="2 3" id="KW-0175">Coiled coil</keyword>
<dbReference type="PANTHER" id="PTHR32347">
    <property type="entry name" value="EFFLUX SYSTEM COMPONENT YKNX-RELATED"/>
    <property type="match status" value="1"/>
</dbReference>
<dbReference type="EMBL" id="SLWF01000002">
    <property type="protein sequence ID" value="TCN90288.1"/>
    <property type="molecule type" value="Genomic_DNA"/>
</dbReference>
<dbReference type="Gene3D" id="2.40.30.170">
    <property type="match status" value="1"/>
</dbReference>
<evidence type="ECO:0000256" key="2">
    <source>
        <dbReference type="ARBA" id="ARBA00023054"/>
    </source>
</evidence>
<dbReference type="InterPro" id="IPR050465">
    <property type="entry name" value="UPF0194_transport"/>
</dbReference>